<name>A0ACA9LGD9_9GLOM</name>
<feature type="non-terminal residue" evidence="1">
    <location>
        <position position="1"/>
    </location>
</feature>
<proteinExistence type="predicted"/>
<dbReference type="Proteomes" id="UP000789860">
    <property type="component" value="Unassembled WGS sequence"/>
</dbReference>
<protein>
    <submittedName>
        <fullName evidence="1">4172_t:CDS:1</fullName>
    </submittedName>
</protein>
<comment type="caution">
    <text evidence="1">The sequence shown here is derived from an EMBL/GenBank/DDBJ whole genome shotgun (WGS) entry which is preliminary data.</text>
</comment>
<organism evidence="1 2">
    <name type="scientific">Scutellospora calospora</name>
    <dbReference type="NCBI Taxonomy" id="85575"/>
    <lineage>
        <taxon>Eukaryota</taxon>
        <taxon>Fungi</taxon>
        <taxon>Fungi incertae sedis</taxon>
        <taxon>Mucoromycota</taxon>
        <taxon>Glomeromycotina</taxon>
        <taxon>Glomeromycetes</taxon>
        <taxon>Diversisporales</taxon>
        <taxon>Gigasporaceae</taxon>
        <taxon>Scutellospora</taxon>
    </lineage>
</organism>
<evidence type="ECO:0000313" key="2">
    <source>
        <dbReference type="Proteomes" id="UP000789860"/>
    </source>
</evidence>
<accession>A0ACA9LGD9</accession>
<dbReference type="EMBL" id="CAJVPM010005891">
    <property type="protein sequence ID" value="CAG8529165.1"/>
    <property type="molecule type" value="Genomic_DNA"/>
</dbReference>
<gene>
    <name evidence="1" type="ORF">SCALOS_LOCUS4383</name>
</gene>
<keyword evidence="2" id="KW-1185">Reference proteome</keyword>
<sequence>QEEIIEENIEKGHYARNCLSERRHTREQKVQLYQSNNNRQRDVSYVGTEEYDEETIYIAQKSRSQLYTKDRREVKQKQFESRKEHALRSKIDELENEEDETETFLSDELVNDQDEDLCYNSWENEIRMNPTTYLAEVLVIKEDDLKPEFNIGQGLTDSQQDNA</sequence>
<reference evidence="1" key="1">
    <citation type="submission" date="2021-06" db="EMBL/GenBank/DDBJ databases">
        <authorList>
            <person name="Kallberg Y."/>
            <person name="Tangrot J."/>
            <person name="Rosling A."/>
        </authorList>
    </citation>
    <scope>NUCLEOTIDE SEQUENCE</scope>
    <source>
        <strain evidence="1">AU212A</strain>
    </source>
</reference>
<evidence type="ECO:0000313" key="1">
    <source>
        <dbReference type="EMBL" id="CAG8529165.1"/>
    </source>
</evidence>